<dbReference type="AlphaFoldDB" id="A0A645FP50"/>
<accession>A0A645FP50</accession>
<reference evidence="1" key="1">
    <citation type="submission" date="2019-08" db="EMBL/GenBank/DDBJ databases">
        <authorList>
            <person name="Kucharzyk K."/>
            <person name="Murdoch R.W."/>
            <person name="Higgins S."/>
            <person name="Loffler F."/>
        </authorList>
    </citation>
    <scope>NUCLEOTIDE SEQUENCE</scope>
</reference>
<comment type="caution">
    <text evidence="1">The sequence shown here is derived from an EMBL/GenBank/DDBJ whole genome shotgun (WGS) entry which is preliminary data.</text>
</comment>
<evidence type="ECO:0000313" key="1">
    <source>
        <dbReference type="EMBL" id="MPN13963.1"/>
    </source>
</evidence>
<organism evidence="1">
    <name type="scientific">bioreactor metagenome</name>
    <dbReference type="NCBI Taxonomy" id="1076179"/>
    <lineage>
        <taxon>unclassified sequences</taxon>
        <taxon>metagenomes</taxon>
        <taxon>ecological metagenomes</taxon>
    </lineage>
</organism>
<protein>
    <submittedName>
        <fullName evidence="1">Uncharacterized protein</fullName>
    </submittedName>
</protein>
<dbReference type="EMBL" id="VSSQ01060535">
    <property type="protein sequence ID" value="MPN13963.1"/>
    <property type="molecule type" value="Genomic_DNA"/>
</dbReference>
<proteinExistence type="predicted"/>
<sequence>MINFVAGHIGIVPCTLAHCADAGQDPRRHFGCNTYFTAVVKDPHQIAICNTTLLGIDRIDPHFLTAGRLQNIDIAVAGVVADEGADGREVFILFFHVICSTDAIAPAVVCAVAAGTGVELVAAVEIAVDAAIQSAEAAAIAIGAQ</sequence>
<name>A0A645FP50_9ZZZZ</name>
<gene>
    <name evidence="1" type="ORF">SDC9_161289</name>
</gene>